<feature type="transmembrane region" description="Helical" evidence="1">
    <location>
        <begin position="12"/>
        <end position="35"/>
    </location>
</feature>
<feature type="transmembrane region" description="Helical" evidence="1">
    <location>
        <begin position="334"/>
        <end position="356"/>
    </location>
</feature>
<keyword evidence="1" id="KW-0812">Transmembrane</keyword>
<feature type="transmembrane region" description="Helical" evidence="1">
    <location>
        <begin position="232"/>
        <end position="253"/>
    </location>
</feature>
<reference evidence="2 3" key="1">
    <citation type="submission" date="2021-07" db="EMBL/GenBank/DDBJ databases">
        <title>Isolation and characterization of bacteria from a gold mining with a capacity of golden bioaccumulation.</title>
        <authorList>
            <person name="Yang X.J."/>
        </authorList>
    </citation>
    <scope>NUCLEOTIDE SEQUENCE [LARGE SCALE GENOMIC DNA]</scope>
    <source>
        <strain evidence="2 3">Au29</strain>
    </source>
</reference>
<keyword evidence="1" id="KW-1133">Transmembrane helix</keyword>
<sequence length="423" mass="44201">MSGLSRLAGASRYLTAIVEQGLFSLLNLGVVLMLGRLMTPEQFGACIFWFAVAYVLASVQNAVSVAHLQVLPAAKGHDPLRVETERVMLAATGVFLLLAAIGTALGAGFASRAGAFGVWTAVLFVPAYLLQQYVRLTCFSRGEGLTATVQTGAVLVVAVILLGGGAFVFRPLTAEHVLGLMGAAYALVGLAGLWRASAGLRHGLSGALGGYLAYVRQSGWLFLGVSSTEILARFYVFAVGAAYGPGVLAALSFSQTFLRPAPLLASSWSMAARSDLVAKREARNWRGYVGLLGVSALAGVVFSILWAGVIWAAWPMITAFLFDDKYADARWMLPLWGISAAFGFMQVVVSTGLQILKAFKALALANAAASAVAAVGVLWGIHHLGAGGAILGTATGQALEAAAMLAVLVVLIRRLSSEARPRT</sequence>
<dbReference type="RefSeq" id="WP_219353855.1">
    <property type="nucleotide sequence ID" value="NZ_CP080034.1"/>
</dbReference>
<feature type="transmembrane region" description="Helical" evidence="1">
    <location>
        <begin position="363"/>
        <end position="382"/>
    </location>
</feature>
<protein>
    <recommendedName>
        <fullName evidence="4">Polysaccharide biosynthesis protein</fullName>
    </recommendedName>
</protein>
<keyword evidence="3" id="KW-1185">Reference proteome</keyword>
<feature type="transmembrane region" description="Helical" evidence="1">
    <location>
        <begin position="113"/>
        <end position="130"/>
    </location>
</feature>
<evidence type="ECO:0000313" key="3">
    <source>
        <dbReference type="Proteomes" id="UP000824334"/>
    </source>
</evidence>
<gene>
    <name evidence="2" type="ORF">KWG56_04265</name>
</gene>
<proteinExistence type="predicted"/>
<feature type="transmembrane region" description="Helical" evidence="1">
    <location>
        <begin position="47"/>
        <end position="66"/>
    </location>
</feature>
<evidence type="ECO:0000256" key="1">
    <source>
        <dbReference type="SAM" id="Phobius"/>
    </source>
</evidence>
<dbReference type="Proteomes" id="UP000824334">
    <property type="component" value="Chromosome"/>
</dbReference>
<dbReference type="GeneID" id="94374469"/>
<evidence type="ECO:0008006" key="4">
    <source>
        <dbReference type="Google" id="ProtNLM"/>
    </source>
</evidence>
<feature type="transmembrane region" description="Helical" evidence="1">
    <location>
        <begin position="151"/>
        <end position="170"/>
    </location>
</feature>
<feature type="transmembrane region" description="Helical" evidence="1">
    <location>
        <begin position="87"/>
        <end position="107"/>
    </location>
</feature>
<keyword evidence="1" id="KW-0472">Membrane</keyword>
<accession>A0ABX8TJ53</accession>
<dbReference type="EMBL" id="CP080034">
    <property type="protein sequence ID" value="QYC11225.1"/>
    <property type="molecule type" value="Genomic_DNA"/>
</dbReference>
<feature type="transmembrane region" description="Helical" evidence="1">
    <location>
        <begin position="176"/>
        <end position="194"/>
    </location>
</feature>
<feature type="transmembrane region" description="Helical" evidence="1">
    <location>
        <begin position="288"/>
        <end position="314"/>
    </location>
</feature>
<feature type="transmembrane region" description="Helical" evidence="1">
    <location>
        <begin position="388"/>
        <end position="412"/>
    </location>
</feature>
<name>A0ABX8TJ53_9CAUL</name>
<evidence type="ECO:0000313" key="2">
    <source>
        <dbReference type="EMBL" id="QYC11225.1"/>
    </source>
</evidence>
<organism evidence="2 3">
    <name type="scientific">Brevundimonas nasdae</name>
    <dbReference type="NCBI Taxonomy" id="172043"/>
    <lineage>
        <taxon>Bacteria</taxon>
        <taxon>Pseudomonadati</taxon>
        <taxon>Pseudomonadota</taxon>
        <taxon>Alphaproteobacteria</taxon>
        <taxon>Caulobacterales</taxon>
        <taxon>Caulobacteraceae</taxon>
        <taxon>Brevundimonas</taxon>
    </lineage>
</organism>